<evidence type="ECO:0000256" key="2">
    <source>
        <dbReference type="ARBA" id="ARBA00030602"/>
    </source>
</evidence>
<protein>
    <recommendedName>
        <fullName evidence="2">Putative gamma-glutamylcyclotransferase</fullName>
    </recommendedName>
</protein>
<dbReference type="InterPro" id="IPR009288">
    <property type="entry name" value="AIG2-like_dom"/>
</dbReference>
<dbReference type="InterPro" id="IPR036568">
    <property type="entry name" value="GGCT-like_sf"/>
</dbReference>
<proteinExistence type="predicted"/>
<dbReference type="EMBL" id="CP002364">
    <property type="protein sequence ID" value="ADW17052.1"/>
    <property type="molecule type" value="Genomic_DNA"/>
</dbReference>
<keyword evidence="1" id="KW-0808">Transferase</keyword>
<dbReference type="PANTHER" id="PTHR31544:SF2">
    <property type="entry name" value="AIG2-LIKE PROTEIN D"/>
    <property type="match status" value="1"/>
</dbReference>
<name>A0A7U4DNL6_DESPD</name>
<dbReference type="Pfam" id="PF06094">
    <property type="entry name" value="GGACT"/>
    <property type="match status" value="1"/>
</dbReference>
<evidence type="ECO:0000259" key="3">
    <source>
        <dbReference type="Pfam" id="PF06094"/>
    </source>
</evidence>
<dbReference type="InterPro" id="IPR013024">
    <property type="entry name" value="GGCT-like"/>
</dbReference>
<dbReference type="KEGG" id="dpr:Despr_0878"/>
<dbReference type="SUPFAM" id="SSF110857">
    <property type="entry name" value="Gamma-glutamyl cyclotransferase-like"/>
    <property type="match status" value="1"/>
</dbReference>
<sequence length="146" mass="16877">MEKSALFCYGTLQSPLVMKAVTGQAYAGQEATLNNWARFRVRGSEYPGIIRQEDSVVSGKLYWGLNEQAMEKLDAFEGDKYERVLVQVTMADGSCHEAYAYAIKDDCRKLLSNDPWDFDRFLQNGLEKFIHWFVEDRRDLFDRGDL</sequence>
<gene>
    <name evidence="4" type="ordered locus">Despr_0878</name>
</gene>
<accession>A0A7U4DNL6</accession>
<reference evidence="4 5" key="1">
    <citation type="journal article" date="2011" name="Stand. Genomic Sci.">
        <title>Complete genome sequence of Desulfobulbus propionicus type strain (1pr3).</title>
        <authorList>
            <person name="Pagani I."/>
            <person name="Lapidus A."/>
            <person name="Nolan M."/>
            <person name="Lucas S."/>
            <person name="Hammon N."/>
            <person name="Deshpande S."/>
            <person name="Cheng J.F."/>
            <person name="Chertkov O."/>
            <person name="Davenport K."/>
            <person name="Tapia R."/>
            <person name="Han C."/>
            <person name="Goodwin L."/>
            <person name="Pitluck S."/>
            <person name="Liolios K."/>
            <person name="Mavromatis K."/>
            <person name="Ivanova N."/>
            <person name="Mikhailova N."/>
            <person name="Pati A."/>
            <person name="Chen A."/>
            <person name="Palaniappan K."/>
            <person name="Land M."/>
            <person name="Hauser L."/>
            <person name="Chang Y.J."/>
            <person name="Jeffries C.D."/>
            <person name="Detter J.C."/>
            <person name="Brambilla E."/>
            <person name="Kannan K.P."/>
            <person name="Djao O.D."/>
            <person name="Rohde M."/>
            <person name="Pukall R."/>
            <person name="Spring S."/>
            <person name="Goker M."/>
            <person name="Sikorski J."/>
            <person name="Woyke T."/>
            <person name="Bristow J."/>
            <person name="Eisen J.A."/>
            <person name="Markowitz V."/>
            <person name="Hugenholtz P."/>
            <person name="Kyrpides N.C."/>
            <person name="Klenk H.P."/>
        </authorList>
    </citation>
    <scope>NUCLEOTIDE SEQUENCE [LARGE SCALE GENOMIC DNA]</scope>
    <source>
        <strain evidence="5">ATCC 33891 / DSM 2032 / 1pr3</strain>
    </source>
</reference>
<evidence type="ECO:0000313" key="5">
    <source>
        <dbReference type="Proteomes" id="UP000006365"/>
    </source>
</evidence>
<dbReference type="CDD" id="cd06661">
    <property type="entry name" value="GGCT_like"/>
    <property type="match status" value="1"/>
</dbReference>
<organism evidence="4 5">
    <name type="scientific">Desulfobulbus propionicus (strain ATCC 33891 / DSM 2032 / VKM B-1956 / 1pr3)</name>
    <dbReference type="NCBI Taxonomy" id="577650"/>
    <lineage>
        <taxon>Bacteria</taxon>
        <taxon>Pseudomonadati</taxon>
        <taxon>Thermodesulfobacteriota</taxon>
        <taxon>Desulfobulbia</taxon>
        <taxon>Desulfobulbales</taxon>
        <taxon>Desulfobulbaceae</taxon>
        <taxon>Desulfobulbus</taxon>
    </lineage>
</organism>
<dbReference type="AlphaFoldDB" id="A0A7U4DNL6"/>
<evidence type="ECO:0000313" key="4">
    <source>
        <dbReference type="EMBL" id="ADW17052.1"/>
    </source>
</evidence>
<dbReference type="PANTHER" id="PTHR31544">
    <property type="entry name" value="AIG2-LIKE PROTEIN D"/>
    <property type="match status" value="1"/>
</dbReference>
<dbReference type="Gene3D" id="3.10.490.10">
    <property type="entry name" value="Gamma-glutamyl cyclotransferase-like"/>
    <property type="match status" value="1"/>
</dbReference>
<evidence type="ECO:0000256" key="1">
    <source>
        <dbReference type="ARBA" id="ARBA00022679"/>
    </source>
</evidence>
<keyword evidence="5" id="KW-1185">Reference proteome</keyword>
<feature type="domain" description="Gamma-glutamylcyclotransferase AIG2-like" evidence="3">
    <location>
        <begin position="6"/>
        <end position="117"/>
    </location>
</feature>
<dbReference type="RefSeq" id="WP_015723596.1">
    <property type="nucleotide sequence ID" value="NC_014972.1"/>
</dbReference>
<dbReference type="Proteomes" id="UP000006365">
    <property type="component" value="Chromosome"/>
</dbReference>
<dbReference type="InterPro" id="IPR045038">
    <property type="entry name" value="AIG2-like"/>
</dbReference>
<dbReference type="GO" id="GO:0016740">
    <property type="term" value="F:transferase activity"/>
    <property type="evidence" value="ECO:0007669"/>
    <property type="project" value="UniProtKB-KW"/>
</dbReference>